<protein>
    <submittedName>
        <fullName evidence="1">Uncharacterized protein</fullName>
    </submittedName>
</protein>
<proteinExistence type="predicted"/>
<name>Q9HK93_THEAC</name>
<dbReference type="KEGG" id="tac:Ta0708"/>
<dbReference type="PaxDb" id="273075-Ta0708"/>
<organism evidence="1 2">
    <name type="scientific">Thermoplasma acidophilum (strain ATCC 25905 / DSM 1728 / JCM 9062 / NBRC 15155 / AMRC-C165)</name>
    <dbReference type="NCBI Taxonomy" id="273075"/>
    <lineage>
        <taxon>Archaea</taxon>
        <taxon>Methanobacteriati</taxon>
        <taxon>Thermoplasmatota</taxon>
        <taxon>Thermoplasmata</taxon>
        <taxon>Thermoplasmatales</taxon>
        <taxon>Thermoplasmataceae</taxon>
        <taxon>Thermoplasma</taxon>
    </lineage>
</organism>
<dbReference type="EnsemblBacteria" id="CAC11846">
    <property type="protein sequence ID" value="CAC11846"/>
    <property type="gene ID" value="CAC11846"/>
</dbReference>
<gene>
    <name evidence="1" type="ordered locus">Ta0708</name>
</gene>
<evidence type="ECO:0000313" key="1">
    <source>
        <dbReference type="EMBL" id="CAC11846.1"/>
    </source>
</evidence>
<dbReference type="EMBL" id="AL445065">
    <property type="protein sequence ID" value="CAC11846.1"/>
    <property type="molecule type" value="Genomic_DNA"/>
</dbReference>
<dbReference type="HOGENOM" id="CLU_2021614_0_0_2"/>
<reference evidence="1 2" key="1">
    <citation type="journal article" date="2000" name="Nature">
        <title>The genome sequence of the thermoacidophilic scavenger Thermoplasma acidophilum.</title>
        <authorList>
            <person name="Ruepp A."/>
            <person name="Graml W."/>
            <person name="Santos-Martinez M.L."/>
            <person name="Koretke K.K."/>
            <person name="Volker C."/>
            <person name="Mewes H.W."/>
            <person name="Frishman D."/>
            <person name="Stocker S."/>
            <person name="Lupas A.N."/>
            <person name="Baumeister W."/>
        </authorList>
    </citation>
    <scope>NUCLEOTIDE SEQUENCE [LARGE SCALE GENOMIC DNA]</scope>
    <source>
        <strain evidence="2">ATCC 25905 / DSM 1728 / JCM 9062 / NBRC 15155 / AMRC-C165</strain>
    </source>
</reference>
<evidence type="ECO:0000313" key="2">
    <source>
        <dbReference type="Proteomes" id="UP000001024"/>
    </source>
</evidence>
<accession>Q9HK93</accession>
<dbReference type="InParanoid" id="Q9HK93"/>
<dbReference type="Proteomes" id="UP000001024">
    <property type="component" value="Chromosome"/>
</dbReference>
<dbReference type="AlphaFoldDB" id="Q9HK93"/>
<keyword evidence="2" id="KW-1185">Reference proteome</keyword>
<sequence length="122" mass="14169">MPMANIVHSFCTVSLQREKNMASRNMAIYLLLRDRFFQFSASDIVISVILDIMDLLYLLCNNSSSISAIFLVDMPLEYLDNIRSSIPIDCWYYPDSVWNSSLRSLCTFRPSIFPYFLMRSPS</sequence>